<dbReference type="InterPro" id="IPR011051">
    <property type="entry name" value="RmlC_Cupin_sf"/>
</dbReference>
<dbReference type="CDD" id="cd02209">
    <property type="entry name" value="cupin_XRE_C"/>
    <property type="match status" value="1"/>
</dbReference>
<dbReference type="InterPro" id="IPR001387">
    <property type="entry name" value="Cro/C1-type_HTH"/>
</dbReference>
<accession>A0A1G7U1H2</accession>
<sequence>MGRAQWYEALSGVGNPHAIWTAERDRPTTMQQQPSPTPAATAAAELDDDRLERAVGRQVRLYRTQLNRTVSDVARAAGLSPGMLSKIENGATSPSLTTVGALARALNLSVSALFAGIDDRCTAVHIPAERVLTDGRHGADTRLLAHVAGRGVAMEPVVVTIPNHGAAADIPADTGTAFVQVLAGELVYRHGEQSFRLRETDCLALDAEVDHAPEAVVRAPVRLLLVQAKART</sequence>
<evidence type="ECO:0000313" key="3">
    <source>
        <dbReference type="EMBL" id="SDG40650.1"/>
    </source>
</evidence>
<dbReference type="InterPro" id="IPR014710">
    <property type="entry name" value="RmlC-like_jellyroll"/>
</dbReference>
<dbReference type="Gene3D" id="1.10.260.40">
    <property type="entry name" value="lambda repressor-like DNA-binding domains"/>
    <property type="match status" value="1"/>
</dbReference>
<dbReference type="Pfam" id="PF01381">
    <property type="entry name" value="HTH_3"/>
    <property type="match status" value="1"/>
</dbReference>
<protein>
    <submittedName>
        <fullName evidence="3">Transcriptional regulator, XRE family with cupin sensor</fullName>
    </submittedName>
</protein>
<keyword evidence="4" id="KW-1185">Reference proteome</keyword>
<dbReference type="CDD" id="cd00093">
    <property type="entry name" value="HTH_XRE"/>
    <property type="match status" value="1"/>
</dbReference>
<organism evidence="3 4">
    <name type="scientific">Limimonas halophila</name>
    <dbReference type="NCBI Taxonomy" id="1082479"/>
    <lineage>
        <taxon>Bacteria</taxon>
        <taxon>Pseudomonadati</taxon>
        <taxon>Pseudomonadota</taxon>
        <taxon>Alphaproteobacteria</taxon>
        <taxon>Rhodospirillales</taxon>
        <taxon>Rhodovibrionaceae</taxon>
        <taxon>Limimonas</taxon>
    </lineage>
</organism>
<dbReference type="SUPFAM" id="SSF47413">
    <property type="entry name" value="lambda repressor-like DNA-binding domains"/>
    <property type="match status" value="1"/>
</dbReference>
<evidence type="ECO:0000313" key="4">
    <source>
        <dbReference type="Proteomes" id="UP000199415"/>
    </source>
</evidence>
<dbReference type="PANTHER" id="PTHR46797:SF1">
    <property type="entry name" value="METHYLPHOSPHONATE SYNTHASE"/>
    <property type="match status" value="1"/>
</dbReference>
<feature type="domain" description="HTH cro/C1-type" evidence="2">
    <location>
        <begin position="59"/>
        <end position="113"/>
    </location>
</feature>
<evidence type="ECO:0000259" key="2">
    <source>
        <dbReference type="PROSITE" id="PS50943"/>
    </source>
</evidence>
<dbReference type="EMBL" id="FNCE01000011">
    <property type="protein sequence ID" value="SDG40650.1"/>
    <property type="molecule type" value="Genomic_DNA"/>
</dbReference>
<gene>
    <name evidence="3" type="ORF">SAMN05216241_11115</name>
</gene>
<dbReference type="SUPFAM" id="SSF51182">
    <property type="entry name" value="RmlC-like cupins"/>
    <property type="match status" value="1"/>
</dbReference>
<keyword evidence="1" id="KW-0238">DNA-binding</keyword>
<dbReference type="PROSITE" id="PS50943">
    <property type="entry name" value="HTH_CROC1"/>
    <property type="match status" value="1"/>
</dbReference>
<dbReference type="AlphaFoldDB" id="A0A1G7U1H2"/>
<evidence type="ECO:0000256" key="1">
    <source>
        <dbReference type="ARBA" id="ARBA00023125"/>
    </source>
</evidence>
<dbReference type="Proteomes" id="UP000199415">
    <property type="component" value="Unassembled WGS sequence"/>
</dbReference>
<dbReference type="InterPro" id="IPR050807">
    <property type="entry name" value="TransReg_Diox_bact_type"/>
</dbReference>
<dbReference type="InterPro" id="IPR010982">
    <property type="entry name" value="Lambda_DNA-bd_dom_sf"/>
</dbReference>
<dbReference type="GO" id="GO:0005829">
    <property type="term" value="C:cytosol"/>
    <property type="evidence" value="ECO:0007669"/>
    <property type="project" value="TreeGrafter"/>
</dbReference>
<dbReference type="Gene3D" id="2.60.120.10">
    <property type="entry name" value="Jelly Rolls"/>
    <property type="match status" value="1"/>
</dbReference>
<proteinExistence type="predicted"/>
<dbReference type="PANTHER" id="PTHR46797">
    <property type="entry name" value="HTH-TYPE TRANSCRIPTIONAL REGULATOR"/>
    <property type="match status" value="1"/>
</dbReference>
<dbReference type="GO" id="GO:0003677">
    <property type="term" value="F:DNA binding"/>
    <property type="evidence" value="ECO:0007669"/>
    <property type="project" value="UniProtKB-KW"/>
</dbReference>
<dbReference type="SMART" id="SM00530">
    <property type="entry name" value="HTH_XRE"/>
    <property type="match status" value="1"/>
</dbReference>
<dbReference type="STRING" id="1082479.SAMN05216241_11115"/>
<reference evidence="4" key="1">
    <citation type="submission" date="2016-10" db="EMBL/GenBank/DDBJ databases">
        <authorList>
            <person name="Varghese N."/>
            <person name="Submissions S."/>
        </authorList>
    </citation>
    <scope>NUCLEOTIDE SEQUENCE [LARGE SCALE GENOMIC DNA]</scope>
    <source>
        <strain evidence="4">DSM 25584</strain>
    </source>
</reference>
<dbReference type="GO" id="GO:0003700">
    <property type="term" value="F:DNA-binding transcription factor activity"/>
    <property type="evidence" value="ECO:0007669"/>
    <property type="project" value="TreeGrafter"/>
</dbReference>
<name>A0A1G7U1H2_9PROT</name>